<keyword evidence="3" id="KW-1185">Reference proteome</keyword>
<comment type="caution">
    <text evidence="2">The sequence shown here is derived from an EMBL/GenBank/DDBJ whole genome shotgun (WGS) entry which is preliminary data.</text>
</comment>
<evidence type="ECO:0000313" key="3">
    <source>
        <dbReference type="Proteomes" id="UP001183390"/>
    </source>
</evidence>
<dbReference type="EMBL" id="JAVREP010000007">
    <property type="protein sequence ID" value="MDT0329210.1"/>
    <property type="molecule type" value="Genomic_DNA"/>
</dbReference>
<protein>
    <recommendedName>
        <fullName evidence="4">Lipoprotein</fullName>
    </recommendedName>
</protein>
<evidence type="ECO:0008006" key="4">
    <source>
        <dbReference type="Google" id="ProtNLM"/>
    </source>
</evidence>
<feature type="chain" id="PRO_5046000032" description="Lipoprotein" evidence="1">
    <location>
        <begin position="23"/>
        <end position="190"/>
    </location>
</feature>
<dbReference type="RefSeq" id="WP_311511873.1">
    <property type="nucleotide sequence ID" value="NZ_JAVREP010000007.1"/>
</dbReference>
<proteinExistence type="predicted"/>
<organism evidence="2 3">
    <name type="scientific">Nocardiopsis lambiniae</name>
    <dbReference type="NCBI Taxonomy" id="3075539"/>
    <lineage>
        <taxon>Bacteria</taxon>
        <taxon>Bacillati</taxon>
        <taxon>Actinomycetota</taxon>
        <taxon>Actinomycetes</taxon>
        <taxon>Streptosporangiales</taxon>
        <taxon>Nocardiopsidaceae</taxon>
        <taxon>Nocardiopsis</taxon>
    </lineage>
</organism>
<keyword evidence="1" id="KW-0732">Signal</keyword>
<dbReference type="Proteomes" id="UP001183390">
    <property type="component" value="Unassembled WGS sequence"/>
</dbReference>
<evidence type="ECO:0000313" key="2">
    <source>
        <dbReference type="EMBL" id="MDT0329210.1"/>
    </source>
</evidence>
<dbReference type="PROSITE" id="PS51257">
    <property type="entry name" value="PROKAR_LIPOPROTEIN"/>
    <property type="match status" value="1"/>
</dbReference>
<sequence length="190" mass="21223">MRRTTPLSLATISILTLGLASACSLTREEANGGTPANTEAQVDQVTRIWLSATTDAYVLGEIFSRSDGESAMENVRNYYEERKEFEEEEGLSEFDGIDVLLRSKAVIEDAEGYHVTVAIEEWEVGGGSGVSESEVIQAMQHALEVNEVDWCGEPMKGNDFSGLYLDSHWEKFDTREEYVESIEEYVRCDS</sequence>
<evidence type="ECO:0000256" key="1">
    <source>
        <dbReference type="SAM" id="SignalP"/>
    </source>
</evidence>
<gene>
    <name evidence="2" type="ORF">RM479_12385</name>
</gene>
<feature type="signal peptide" evidence="1">
    <location>
        <begin position="1"/>
        <end position="22"/>
    </location>
</feature>
<accession>A0ABU2MAM8</accession>
<name>A0ABU2MAM8_9ACTN</name>
<reference evidence="3" key="1">
    <citation type="submission" date="2023-07" db="EMBL/GenBank/DDBJ databases">
        <title>30 novel species of actinomycetes from the DSMZ collection.</title>
        <authorList>
            <person name="Nouioui I."/>
        </authorList>
    </citation>
    <scope>NUCLEOTIDE SEQUENCE [LARGE SCALE GENOMIC DNA]</scope>
    <source>
        <strain evidence="3">DSM 44743</strain>
    </source>
</reference>